<organism evidence="1 2">
    <name type="scientific">Oikopleura dioica</name>
    <name type="common">Tunicate</name>
    <dbReference type="NCBI Taxonomy" id="34765"/>
    <lineage>
        <taxon>Eukaryota</taxon>
        <taxon>Metazoa</taxon>
        <taxon>Chordata</taxon>
        <taxon>Tunicata</taxon>
        <taxon>Appendicularia</taxon>
        <taxon>Copelata</taxon>
        <taxon>Oikopleuridae</taxon>
        <taxon>Oikopleura</taxon>
    </lineage>
</organism>
<gene>
    <name evidence="1" type="ORF">OKIOD_LOCUS7885</name>
</gene>
<name>A0ABN7SKU2_OIKDI</name>
<reference evidence="1 2" key="1">
    <citation type="submission" date="2021-04" db="EMBL/GenBank/DDBJ databases">
        <authorList>
            <person name="Bliznina A."/>
        </authorList>
    </citation>
    <scope>NUCLEOTIDE SEQUENCE [LARGE SCALE GENOMIC DNA]</scope>
</reference>
<sequence>MNNSFIRGTQRAAAHSSNALVQFERLGAAGGPAARHTPGQHFIHRKWGYRGVVLKSMPAERHKSKDKLPDVTKNCHVNLVLVDELDATGKYPSLALANLKVFNNGNLEPASSVLQHKHLSGGISCFDLVESEDIVPYRRPPKTISNSSLENFFNTYNVDAGLSMIQKNESAQVVLGSTGGIDMIEHALNENVRVITNTAELPALNISAKVTLTAMCLKKNPTGTTNWIITVDLEDTDSTIEGALIELTVIEESENTIRYRAEPHEQGVDSIHYARTIKLRHQSQVAFVSAKVTYRRSDFSQEIRMKSATAVLVGRRNLTQESV</sequence>
<keyword evidence="2" id="KW-1185">Reference proteome</keyword>
<proteinExistence type="predicted"/>
<dbReference type="Proteomes" id="UP001158576">
    <property type="component" value="Chromosome XSR"/>
</dbReference>
<accession>A0ABN7SKU2</accession>
<evidence type="ECO:0000313" key="1">
    <source>
        <dbReference type="EMBL" id="CAG5099185.1"/>
    </source>
</evidence>
<dbReference type="EMBL" id="OU015569">
    <property type="protein sequence ID" value="CAG5099185.1"/>
    <property type="molecule type" value="Genomic_DNA"/>
</dbReference>
<evidence type="ECO:0000313" key="2">
    <source>
        <dbReference type="Proteomes" id="UP001158576"/>
    </source>
</evidence>
<protein>
    <submittedName>
        <fullName evidence="1">Oidioi.mRNA.OKI2018_I69.XSR.g16327.t1.cds</fullName>
    </submittedName>
</protein>